<feature type="domain" description="N-acetyltransferase" evidence="3">
    <location>
        <begin position="1"/>
        <end position="151"/>
    </location>
</feature>
<dbReference type="Gene3D" id="3.40.630.30">
    <property type="match status" value="1"/>
</dbReference>
<dbReference type="Proteomes" id="UP000660680">
    <property type="component" value="Unassembled WGS sequence"/>
</dbReference>
<dbReference type="InterPro" id="IPR000182">
    <property type="entry name" value="GNAT_dom"/>
</dbReference>
<protein>
    <submittedName>
        <fullName evidence="4">GCN5 family N-acetyltransferase</fullName>
    </submittedName>
</protein>
<accession>A0A918G8V7</accession>
<dbReference type="PANTHER" id="PTHR43800:SF1">
    <property type="entry name" value="PEPTIDYL-LYSINE N-ACETYLTRANSFERASE YJAB"/>
    <property type="match status" value="1"/>
</dbReference>
<dbReference type="EMBL" id="BMRB01000001">
    <property type="protein sequence ID" value="GGS23517.1"/>
    <property type="molecule type" value="Genomic_DNA"/>
</dbReference>
<reference evidence="4" key="2">
    <citation type="submission" date="2020-09" db="EMBL/GenBank/DDBJ databases">
        <authorList>
            <person name="Sun Q."/>
            <person name="Ohkuma M."/>
        </authorList>
    </citation>
    <scope>NUCLEOTIDE SEQUENCE</scope>
    <source>
        <strain evidence="4">JCM 3276</strain>
    </source>
</reference>
<organism evidence="4 5">
    <name type="scientific">Actinokineospora fastidiosa</name>
    <dbReference type="NCBI Taxonomy" id="1816"/>
    <lineage>
        <taxon>Bacteria</taxon>
        <taxon>Bacillati</taxon>
        <taxon>Actinomycetota</taxon>
        <taxon>Actinomycetes</taxon>
        <taxon>Pseudonocardiales</taxon>
        <taxon>Pseudonocardiaceae</taxon>
        <taxon>Actinokineospora</taxon>
    </lineage>
</organism>
<dbReference type="AlphaFoldDB" id="A0A918G8V7"/>
<keyword evidence="2" id="KW-0012">Acyltransferase</keyword>
<evidence type="ECO:0000259" key="3">
    <source>
        <dbReference type="PROSITE" id="PS51186"/>
    </source>
</evidence>
<name>A0A918G8V7_9PSEU</name>
<dbReference type="PANTHER" id="PTHR43800">
    <property type="entry name" value="PEPTIDYL-LYSINE N-ACETYLTRANSFERASE YJAB"/>
    <property type="match status" value="1"/>
</dbReference>
<reference evidence="4" key="1">
    <citation type="journal article" date="2014" name="Int. J. Syst. Evol. Microbiol.">
        <title>Complete genome sequence of Corynebacterium casei LMG S-19264T (=DSM 44701T), isolated from a smear-ripened cheese.</title>
        <authorList>
            <consortium name="US DOE Joint Genome Institute (JGI-PGF)"/>
            <person name="Walter F."/>
            <person name="Albersmeier A."/>
            <person name="Kalinowski J."/>
            <person name="Ruckert C."/>
        </authorList>
    </citation>
    <scope>NUCLEOTIDE SEQUENCE</scope>
    <source>
        <strain evidence="4">JCM 3276</strain>
    </source>
</reference>
<dbReference type="InterPro" id="IPR016181">
    <property type="entry name" value="Acyl_CoA_acyltransferase"/>
</dbReference>
<evidence type="ECO:0000313" key="4">
    <source>
        <dbReference type="EMBL" id="GGS23517.1"/>
    </source>
</evidence>
<dbReference type="CDD" id="cd04301">
    <property type="entry name" value="NAT_SF"/>
    <property type="match status" value="1"/>
</dbReference>
<keyword evidence="5" id="KW-1185">Reference proteome</keyword>
<sequence length="166" mass="18304">MIRPATPADFPRLQQLEVAAGQAFREVGMPEIADHDPPSLETLTHFTDRGRAWVSEEDVVGAYLLAKVLDGCAHIAQVSTDPQFRGRGLGRALIDHLGHWASSHHFPALTLTTFRDVPWNAPYYRRLGFVEVPATGALVDEVAKEASLGLDPRLRVCMRRAVSPGR</sequence>
<evidence type="ECO:0000256" key="1">
    <source>
        <dbReference type="ARBA" id="ARBA00022679"/>
    </source>
</evidence>
<evidence type="ECO:0000256" key="2">
    <source>
        <dbReference type="ARBA" id="ARBA00023315"/>
    </source>
</evidence>
<proteinExistence type="predicted"/>
<dbReference type="Pfam" id="PF00583">
    <property type="entry name" value="Acetyltransf_1"/>
    <property type="match status" value="1"/>
</dbReference>
<evidence type="ECO:0000313" key="5">
    <source>
        <dbReference type="Proteomes" id="UP000660680"/>
    </source>
</evidence>
<keyword evidence="1" id="KW-0808">Transferase</keyword>
<dbReference type="RefSeq" id="WP_189209552.1">
    <property type="nucleotide sequence ID" value="NZ_BMRB01000001.1"/>
</dbReference>
<dbReference type="PROSITE" id="PS51186">
    <property type="entry name" value="GNAT"/>
    <property type="match status" value="1"/>
</dbReference>
<gene>
    <name evidence="4" type="ORF">GCM10010171_15750</name>
</gene>
<dbReference type="SUPFAM" id="SSF55729">
    <property type="entry name" value="Acyl-CoA N-acyltransferases (Nat)"/>
    <property type="match status" value="1"/>
</dbReference>
<comment type="caution">
    <text evidence="4">The sequence shown here is derived from an EMBL/GenBank/DDBJ whole genome shotgun (WGS) entry which is preliminary data.</text>
</comment>
<dbReference type="GO" id="GO:0016747">
    <property type="term" value="F:acyltransferase activity, transferring groups other than amino-acyl groups"/>
    <property type="evidence" value="ECO:0007669"/>
    <property type="project" value="InterPro"/>
</dbReference>